<organism evidence="2 3">
    <name type="scientific">Sandaracinus amylolyticus</name>
    <dbReference type="NCBI Taxonomy" id="927083"/>
    <lineage>
        <taxon>Bacteria</taxon>
        <taxon>Pseudomonadati</taxon>
        <taxon>Myxococcota</taxon>
        <taxon>Polyangia</taxon>
        <taxon>Polyangiales</taxon>
        <taxon>Sandaracinaceae</taxon>
        <taxon>Sandaracinus</taxon>
    </lineage>
</organism>
<name>A0A0F6W7H6_9BACT</name>
<accession>A0A0F6W7H6</accession>
<dbReference type="Pfam" id="PF09949">
    <property type="entry name" value="APP1_cat"/>
    <property type="match status" value="1"/>
</dbReference>
<evidence type="ECO:0000259" key="1">
    <source>
        <dbReference type="Pfam" id="PF09949"/>
    </source>
</evidence>
<gene>
    <name evidence="2" type="ORF">DB32_006382</name>
</gene>
<proteinExistence type="predicted"/>
<evidence type="ECO:0000313" key="2">
    <source>
        <dbReference type="EMBL" id="AKF09233.1"/>
    </source>
</evidence>
<dbReference type="InterPro" id="IPR019236">
    <property type="entry name" value="APP1_cat"/>
</dbReference>
<keyword evidence="3" id="KW-1185">Reference proteome</keyword>
<dbReference type="Proteomes" id="UP000034883">
    <property type="component" value="Chromosome"/>
</dbReference>
<feature type="domain" description="Phosphatidate phosphatase APP1 catalytic" evidence="1">
    <location>
        <begin position="5"/>
        <end position="144"/>
    </location>
</feature>
<dbReference type="AlphaFoldDB" id="A0A0F6W7H6"/>
<sequence length="337" mass="37767">MHRWDLDKTYLRTEFDTVKDLLRTAFESAAQKKTVPGASALLREIRATDPAGIYILSGSPTQMRKVLEAKLRLDGIRWDNLVLKPQLTNILRGRFRFVKDQVGYKLAALLDTRASMPSDTLEYMFGDDAEADAFIYSIYTDLCAGRVEVPTLMQVLQIAGVYPDVLPRVVRMAERVPRGGGAIRIFIHLDRVSAPNAFEEYGPRVCPFYNYFQPACVLLEHGVLPPLSALRVAAELVIHHGFTADALVASYMDLVARKQLGRYGADVLARFLEEVDESLLATTAPVLRAFGRQLDEECPKDLESPPPPPPIEIDWPGLFDRDRARARAAKLRSLGRL</sequence>
<dbReference type="GO" id="GO:0008195">
    <property type="term" value="F:phosphatidate phosphatase activity"/>
    <property type="evidence" value="ECO:0007669"/>
    <property type="project" value="InterPro"/>
</dbReference>
<reference evidence="2 3" key="1">
    <citation type="submission" date="2015-03" db="EMBL/GenBank/DDBJ databases">
        <title>Genome assembly of Sandaracinus amylolyticus DSM 53668.</title>
        <authorList>
            <person name="Sharma G."/>
            <person name="Subramanian S."/>
        </authorList>
    </citation>
    <scope>NUCLEOTIDE SEQUENCE [LARGE SCALE GENOMIC DNA]</scope>
    <source>
        <strain evidence="2 3">DSM 53668</strain>
    </source>
</reference>
<dbReference type="KEGG" id="samy:DB32_006382"/>
<protein>
    <recommendedName>
        <fullName evidence="1">Phosphatidate phosphatase APP1 catalytic domain-containing protein</fullName>
    </recommendedName>
</protein>
<dbReference type="EMBL" id="CP011125">
    <property type="protein sequence ID" value="AKF09233.1"/>
    <property type="molecule type" value="Genomic_DNA"/>
</dbReference>
<evidence type="ECO:0000313" key="3">
    <source>
        <dbReference type="Proteomes" id="UP000034883"/>
    </source>
</evidence>